<evidence type="ECO:0000313" key="1">
    <source>
        <dbReference type="EMBL" id="KAJ7537314.1"/>
    </source>
</evidence>
<organism evidence="1 2">
    <name type="scientific">Diphasiastrum complanatum</name>
    <name type="common">Issler's clubmoss</name>
    <name type="synonym">Lycopodium complanatum</name>
    <dbReference type="NCBI Taxonomy" id="34168"/>
    <lineage>
        <taxon>Eukaryota</taxon>
        <taxon>Viridiplantae</taxon>
        <taxon>Streptophyta</taxon>
        <taxon>Embryophyta</taxon>
        <taxon>Tracheophyta</taxon>
        <taxon>Lycopodiopsida</taxon>
        <taxon>Lycopodiales</taxon>
        <taxon>Lycopodiaceae</taxon>
        <taxon>Lycopodioideae</taxon>
        <taxon>Diphasiastrum</taxon>
    </lineage>
</organism>
<name>A0ACC2C5K4_DIPCM</name>
<keyword evidence="2" id="KW-1185">Reference proteome</keyword>
<reference evidence="2" key="1">
    <citation type="journal article" date="2024" name="Proc. Natl. Acad. Sci. U.S.A.">
        <title>Extraordinary preservation of gene collinearity over three hundred million years revealed in homosporous lycophytes.</title>
        <authorList>
            <person name="Li C."/>
            <person name="Wickell D."/>
            <person name="Kuo L.Y."/>
            <person name="Chen X."/>
            <person name="Nie B."/>
            <person name="Liao X."/>
            <person name="Peng D."/>
            <person name="Ji J."/>
            <person name="Jenkins J."/>
            <person name="Williams M."/>
            <person name="Shu S."/>
            <person name="Plott C."/>
            <person name="Barry K."/>
            <person name="Rajasekar S."/>
            <person name="Grimwood J."/>
            <person name="Han X."/>
            <person name="Sun S."/>
            <person name="Hou Z."/>
            <person name="He W."/>
            <person name="Dai G."/>
            <person name="Sun C."/>
            <person name="Schmutz J."/>
            <person name="Leebens-Mack J.H."/>
            <person name="Li F.W."/>
            <person name="Wang L."/>
        </authorList>
    </citation>
    <scope>NUCLEOTIDE SEQUENCE [LARGE SCALE GENOMIC DNA]</scope>
    <source>
        <strain evidence="2">cv. PW_Plant_1</strain>
    </source>
</reference>
<proteinExistence type="predicted"/>
<sequence length="474" mass="50779">MVLHIWQGVTANSPATITHNPCTSIFSSSLPTTLPKPISLLATASKTAFNSKKGHLSLLVHTRLLQRHLILTRNLCRDTGLSPETILCSALSRPSFFSTSRSVNCIHHVRAAFRGKAHDKGRVGIYTREGNISLASFGLKLKRDRQGQNIDITKSLSMMLPYIVVATAVIALSNPASFSWVRKDLYAPLLGGIMLSIGIQLSIADFAIVFQTPLPLLIGYVAQYALKPLLGLVIAQAFSVPPLFYSGFILTACVSGAQLSSYAAFLSGGDVALSIILTSLTTISSVVITPALTGTLIGSIVPVDVVAMAKSILQVVFLPIFIGLALNTYAKPIVDYLRPLMPLLAMFCTSLCIGSPLALNQGTIVCMEGLQLLFPVLVFHAGSFLLGYSIARFPTWRQDTKVSRTLSLCTGMQSSTLAMLLATQFLGGTQAVPPACSVVVMAIMGLSLASFWGSTNTKCTYVPKIYCVTVEKES</sequence>
<dbReference type="EMBL" id="CM055102">
    <property type="protein sequence ID" value="KAJ7537314.1"/>
    <property type="molecule type" value="Genomic_DNA"/>
</dbReference>
<gene>
    <name evidence="1" type="ORF">O6H91_11G000800</name>
</gene>
<dbReference type="Proteomes" id="UP001162992">
    <property type="component" value="Chromosome 11"/>
</dbReference>
<evidence type="ECO:0000313" key="2">
    <source>
        <dbReference type="Proteomes" id="UP001162992"/>
    </source>
</evidence>
<protein>
    <submittedName>
        <fullName evidence="1">Uncharacterized protein</fullName>
    </submittedName>
</protein>
<comment type="caution">
    <text evidence="1">The sequence shown here is derived from an EMBL/GenBank/DDBJ whole genome shotgun (WGS) entry which is preliminary data.</text>
</comment>
<accession>A0ACC2C5K4</accession>